<comment type="caution">
    <text evidence="1">The sequence shown here is derived from an EMBL/GenBank/DDBJ whole genome shotgun (WGS) entry which is preliminary data.</text>
</comment>
<dbReference type="Pfam" id="PF11017">
    <property type="entry name" value="DUF2855"/>
    <property type="match status" value="1"/>
</dbReference>
<organism evidence="1 2">
    <name type="scientific">Leptospira ognonensis</name>
    <dbReference type="NCBI Taxonomy" id="2484945"/>
    <lineage>
        <taxon>Bacteria</taxon>
        <taxon>Pseudomonadati</taxon>
        <taxon>Spirochaetota</taxon>
        <taxon>Spirochaetia</taxon>
        <taxon>Leptospirales</taxon>
        <taxon>Leptospiraceae</taxon>
        <taxon>Leptospira</taxon>
    </lineage>
</organism>
<gene>
    <name evidence="1" type="ORF">EHQ58_16505</name>
</gene>
<name>A0A4R9JXN6_9LEPT</name>
<accession>A0A4R9JXN6</accession>
<dbReference type="AlphaFoldDB" id="A0A4R9JXN6"/>
<proteinExistence type="predicted"/>
<dbReference type="EMBL" id="RQGD01000046">
    <property type="protein sequence ID" value="TGL56237.1"/>
    <property type="molecule type" value="Genomic_DNA"/>
</dbReference>
<dbReference type="Proteomes" id="UP000297693">
    <property type="component" value="Unassembled WGS sequence"/>
</dbReference>
<dbReference type="RefSeq" id="WP_135625017.1">
    <property type="nucleotide sequence ID" value="NZ_RQGD01000046.1"/>
</dbReference>
<sequence length="364" mass="41902">MTEIVHSTFQVHKRNFQDTKWVENRIELKEGQILLRIDRFSFTANNITYALLGESFRYWNFFPGEVDFGIIPVWGFATILESNHEALKVGERFYGYYPTATHAILAPGKVRTSGFSDISPHRKDLSAVYNFYSNVNFDSIYSPDTENFQAVFRPLFSTSFLLEDFLFDHQNFGTKQIVITSASSKTALALAFLLKERKKEAMFNIEVIGITSSKNIDFVKGSQYFDDVKDYDSAASLSSIDTVIIDFAGNKELLSKLKQSLNDKIKYICLVGLSQWDQVTKEEEDSGGKTFFAPAQMKKRSREWGIEKLQAELNRKFHLFLPDANKWIHFNQFDFLKQFQSCYIDTLKGNTEPENGNIITNIKK</sequence>
<reference evidence="1" key="1">
    <citation type="journal article" date="2019" name="PLoS Negl. Trop. Dis.">
        <title>Revisiting the worldwide diversity of Leptospira species in the environment.</title>
        <authorList>
            <person name="Vincent A.T."/>
            <person name="Schiettekatte O."/>
            <person name="Bourhy P."/>
            <person name="Veyrier F.J."/>
            <person name="Picardeau M."/>
        </authorList>
    </citation>
    <scope>NUCLEOTIDE SEQUENCE [LARGE SCALE GENOMIC DNA]</scope>
    <source>
        <strain evidence="1">201702476</strain>
    </source>
</reference>
<protein>
    <submittedName>
        <fullName evidence="1">DUF2855 family protein</fullName>
    </submittedName>
</protein>
<dbReference type="OrthoDB" id="8953110at2"/>
<keyword evidence="2" id="KW-1185">Reference proteome</keyword>
<evidence type="ECO:0000313" key="1">
    <source>
        <dbReference type="EMBL" id="TGL56237.1"/>
    </source>
</evidence>
<dbReference type="InterPro" id="IPR021276">
    <property type="entry name" value="DUF2855"/>
</dbReference>
<evidence type="ECO:0000313" key="2">
    <source>
        <dbReference type="Proteomes" id="UP000297693"/>
    </source>
</evidence>